<evidence type="ECO:0000313" key="3">
    <source>
        <dbReference type="Proteomes" id="UP000195455"/>
    </source>
</evidence>
<name>A0A1Y3U116_9FIRM</name>
<gene>
    <name evidence="2" type="ORF">B5G26_14615</name>
</gene>
<dbReference type="AlphaFoldDB" id="A0A1Y3U116"/>
<proteinExistence type="predicted"/>
<keyword evidence="1" id="KW-1133">Transmembrane helix</keyword>
<accession>A0A1Y3U116</accession>
<dbReference type="RefSeq" id="WP_084730699.1">
    <property type="nucleotide sequence ID" value="NZ_JADCKK010000049.1"/>
</dbReference>
<dbReference type="Pfam" id="PF12963">
    <property type="entry name" value="DUF3852"/>
    <property type="match status" value="1"/>
</dbReference>
<keyword evidence="1" id="KW-0472">Membrane</keyword>
<reference evidence="3" key="1">
    <citation type="submission" date="2017-04" db="EMBL/GenBank/DDBJ databases">
        <title>Function of individual gut microbiota members based on whole genome sequencing of pure cultures obtained from chicken caecum.</title>
        <authorList>
            <person name="Medvecky M."/>
            <person name="Cejkova D."/>
            <person name="Polansky O."/>
            <person name="Karasova D."/>
            <person name="Kubasova T."/>
            <person name="Cizek A."/>
            <person name="Rychlik I."/>
        </authorList>
    </citation>
    <scope>NUCLEOTIDE SEQUENCE [LARGE SCALE GENOMIC DNA]</scope>
    <source>
        <strain evidence="3">An75</strain>
    </source>
</reference>
<keyword evidence="1" id="KW-0812">Transmembrane</keyword>
<dbReference type="Proteomes" id="UP000195455">
    <property type="component" value="Unassembled WGS sequence"/>
</dbReference>
<protein>
    <submittedName>
        <fullName evidence="2">Uncharacterized protein</fullName>
    </submittedName>
</protein>
<dbReference type="InterPro" id="IPR024330">
    <property type="entry name" value="DUF3852"/>
</dbReference>
<feature type="transmembrane region" description="Helical" evidence="1">
    <location>
        <begin position="21"/>
        <end position="42"/>
    </location>
</feature>
<sequence length="44" mass="5033">MTRRRALSLHKKHGEFDFAPVAILFFGLVFAITAPTYIWNILGI</sequence>
<dbReference type="EMBL" id="NFHM01000034">
    <property type="protein sequence ID" value="OUN40129.1"/>
    <property type="molecule type" value="Genomic_DNA"/>
</dbReference>
<evidence type="ECO:0000313" key="2">
    <source>
        <dbReference type="EMBL" id="OUN40129.1"/>
    </source>
</evidence>
<dbReference type="GeneID" id="78177458"/>
<organism evidence="2 3">
    <name type="scientific">Anaerotignum lactatifermentans</name>
    <dbReference type="NCBI Taxonomy" id="160404"/>
    <lineage>
        <taxon>Bacteria</taxon>
        <taxon>Bacillati</taxon>
        <taxon>Bacillota</taxon>
        <taxon>Clostridia</taxon>
        <taxon>Lachnospirales</taxon>
        <taxon>Anaerotignaceae</taxon>
        <taxon>Anaerotignum</taxon>
    </lineage>
</organism>
<evidence type="ECO:0000256" key="1">
    <source>
        <dbReference type="SAM" id="Phobius"/>
    </source>
</evidence>
<comment type="caution">
    <text evidence="2">The sequence shown here is derived from an EMBL/GenBank/DDBJ whole genome shotgun (WGS) entry which is preliminary data.</text>
</comment>